<dbReference type="AlphaFoldDB" id="A0A5J4KIV2"/>
<dbReference type="Pfam" id="PF00892">
    <property type="entry name" value="EamA"/>
    <property type="match status" value="1"/>
</dbReference>
<organism evidence="4 5">
    <name type="scientific">Dictyobacter vulcani</name>
    <dbReference type="NCBI Taxonomy" id="2607529"/>
    <lineage>
        <taxon>Bacteria</taxon>
        <taxon>Bacillati</taxon>
        <taxon>Chloroflexota</taxon>
        <taxon>Ktedonobacteria</taxon>
        <taxon>Ktedonobacterales</taxon>
        <taxon>Dictyobacteraceae</taxon>
        <taxon>Dictyobacter</taxon>
    </lineage>
</organism>
<keyword evidence="2" id="KW-0472">Membrane</keyword>
<protein>
    <recommendedName>
        <fullName evidence="3">EamA domain-containing protein</fullName>
    </recommendedName>
</protein>
<evidence type="ECO:0000313" key="4">
    <source>
        <dbReference type="EMBL" id="GER87725.1"/>
    </source>
</evidence>
<evidence type="ECO:0000256" key="1">
    <source>
        <dbReference type="ARBA" id="ARBA00007362"/>
    </source>
</evidence>
<gene>
    <name evidence="4" type="ORF">KDW_18870</name>
</gene>
<evidence type="ECO:0000259" key="3">
    <source>
        <dbReference type="Pfam" id="PF00892"/>
    </source>
</evidence>
<accession>A0A5J4KIV2</accession>
<dbReference type="InterPro" id="IPR000620">
    <property type="entry name" value="EamA_dom"/>
</dbReference>
<comment type="caution">
    <text evidence="4">The sequence shown here is derived from an EMBL/GenBank/DDBJ whole genome shotgun (WGS) entry which is preliminary data.</text>
</comment>
<feature type="domain" description="EamA" evidence="3">
    <location>
        <begin position="20"/>
        <end position="71"/>
    </location>
</feature>
<evidence type="ECO:0000256" key="2">
    <source>
        <dbReference type="SAM" id="Phobius"/>
    </source>
</evidence>
<feature type="transmembrane region" description="Helical" evidence="2">
    <location>
        <begin position="16"/>
        <end position="35"/>
    </location>
</feature>
<proteinExistence type="inferred from homology"/>
<dbReference type="RefSeq" id="WP_162005082.1">
    <property type="nucleotide sequence ID" value="NZ_BKZW01000001.1"/>
</dbReference>
<keyword evidence="2" id="KW-1133">Transmembrane helix</keyword>
<dbReference type="Proteomes" id="UP000326912">
    <property type="component" value="Unassembled WGS sequence"/>
</dbReference>
<dbReference type="GO" id="GO:0016020">
    <property type="term" value="C:membrane"/>
    <property type="evidence" value="ECO:0007669"/>
    <property type="project" value="InterPro"/>
</dbReference>
<sequence length="85" mass="9350">MPISSRLSSPAASRHTFSWLILIGANVVWATSYVAAKYALSDMSLPLMLSLRMCLSGLVLLPFLLAKRGALHLTRRDIPQYCCSP</sequence>
<feature type="transmembrane region" description="Helical" evidence="2">
    <location>
        <begin position="47"/>
        <end position="66"/>
    </location>
</feature>
<keyword evidence="2" id="KW-0812">Transmembrane</keyword>
<comment type="similarity">
    <text evidence="1">Belongs to the EamA transporter family.</text>
</comment>
<evidence type="ECO:0000313" key="5">
    <source>
        <dbReference type="Proteomes" id="UP000326912"/>
    </source>
</evidence>
<name>A0A5J4KIV2_9CHLR</name>
<keyword evidence="5" id="KW-1185">Reference proteome</keyword>
<reference evidence="4 5" key="1">
    <citation type="submission" date="2019-10" db="EMBL/GenBank/DDBJ databases">
        <title>Dictyobacter vulcani sp. nov., within the class Ktedonobacteria, isolated from soil of volcanic Mt. Zao.</title>
        <authorList>
            <person name="Zheng Y."/>
            <person name="Wang C.M."/>
            <person name="Sakai Y."/>
            <person name="Abe K."/>
            <person name="Yokota A."/>
            <person name="Yabe S."/>
        </authorList>
    </citation>
    <scope>NUCLEOTIDE SEQUENCE [LARGE SCALE GENOMIC DNA]</scope>
    <source>
        <strain evidence="4 5">W12</strain>
    </source>
</reference>
<dbReference type="EMBL" id="BKZW01000001">
    <property type="protein sequence ID" value="GER87725.1"/>
    <property type="molecule type" value="Genomic_DNA"/>
</dbReference>